<dbReference type="Gene3D" id="2.130.10.30">
    <property type="entry name" value="Regulator of chromosome condensation 1/beta-lactamase-inhibitor protein II"/>
    <property type="match status" value="2"/>
</dbReference>
<dbReference type="InterPro" id="IPR058923">
    <property type="entry name" value="RCC1-like_dom"/>
</dbReference>
<keyword evidence="2" id="KW-0677">Repeat</keyword>
<proteinExistence type="predicted"/>
<dbReference type="VEuPathDB" id="VectorBase:RPRC000978"/>
<keyword evidence="5" id="KW-1185">Reference proteome</keyword>
<dbReference type="GO" id="GO:0005737">
    <property type="term" value="C:cytoplasm"/>
    <property type="evidence" value="ECO:0007669"/>
    <property type="project" value="TreeGrafter"/>
</dbReference>
<evidence type="ECO:0000259" key="3">
    <source>
        <dbReference type="Pfam" id="PF25390"/>
    </source>
</evidence>
<dbReference type="FunCoup" id="T1HAC3">
    <property type="interactions" value="69"/>
</dbReference>
<dbReference type="PRINTS" id="PR00633">
    <property type="entry name" value="RCCNDNSATION"/>
</dbReference>
<dbReference type="Proteomes" id="UP000015103">
    <property type="component" value="Unassembled WGS sequence"/>
</dbReference>
<dbReference type="InterPro" id="IPR051553">
    <property type="entry name" value="Ran_GTPase-activating"/>
</dbReference>
<sequence length="322" mass="35437">MLLSWGANSYGQLGQGRKCEEIRSPKNVQFDSNASILNDLTNIVVGGNQSFLISNDGTVYGCGLNNVGQLGTVNLEEHSFVRLSILIKYKIIQLSCKWDTCHAVTNDGYCIGWGSNTFGQLGIHPKQIKQTKEALVLCDNVLQVATGLRHSVVLLKNGKLKTAGDGKRGQLGRKFPTEEYKYEYVENLENIAIIACGQNFTLALTRDKKLFGWGCNKFGQLGMAPEKCQFSEVPLQIKIVLPLPEEIILDDIVLKCGWTHCILQVGNKLFAWGRNNYGQLGISDNNLPYSYTMAEVLIGENVKSVAVGAEHNLLITGIPGKK</sequence>
<dbReference type="EnsemblMetazoa" id="RPRC000978-RA">
    <property type="protein sequence ID" value="RPRC000978-PA"/>
    <property type="gene ID" value="RPRC000978"/>
</dbReference>
<dbReference type="PROSITE" id="PS50012">
    <property type="entry name" value="RCC1_3"/>
    <property type="match status" value="5"/>
</dbReference>
<dbReference type="InterPro" id="IPR000408">
    <property type="entry name" value="Reg_chr_condens"/>
</dbReference>
<dbReference type="STRING" id="13249.T1HAC3"/>
<dbReference type="Pfam" id="PF25390">
    <property type="entry name" value="WD40_RLD"/>
    <property type="match status" value="1"/>
</dbReference>
<reference evidence="4" key="1">
    <citation type="submission" date="2015-05" db="UniProtKB">
        <authorList>
            <consortium name="EnsemblMetazoa"/>
        </authorList>
    </citation>
    <scope>IDENTIFICATION</scope>
</reference>
<dbReference type="PROSITE" id="PS00626">
    <property type="entry name" value="RCC1_2"/>
    <property type="match status" value="1"/>
</dbReference>
<dbReference type="PANTHER" id="PTHR45982">
    <property type="entry name" value="REGULATOR OF CHROMOSOME CONDENSATION"/>
    <property type="match status" value="1"/>
</dbReference>
<dbReference type="InterPro" id="IPR009091">
    <property type="entry name" value="RCC1/BLIP-II"/>
</dbReference>
<dbReference type="HOGENOM" id="CLU_005210_0_3_1"/>
<keyword evidence="1" id="KW-0344">Guanine-nucleotide releasing factor</keyword>
<dbReference type="eggNOG" id="KOG1426">
    <property type="taxonomic scope" value="Eukaryota"/>
</dbReference>
<dbReference type="PANTHER" id="PTHR45982:SF8">
    <property type="entry name" value="E3 UBIQUITIN-PROTEIN LIGASE HERC2-LIKE PROTEIN-RELATED"/>
    <property type="match status" value="1"/>
</dbReference>
<dbReference type="AlphaFoldDB" id="T1HAC3"/>
<feature type="domain" description="RCC1-like" evidence="3">
    <location>
        <begin position="2"/>
        <end position="316"/>
    </location>
</feature>
<dbReference type="GO" id="GO:0005085">
    <property type="term" value="F:guanyl-nucleotide exchange factor activity"/>
    <property type="evidence" value="ECO:0007669"/>
    <property type="project" value="TreeGrafter"/>
</dbReference>
<evidence type="ECO:0000313" key="5">
    <source>
        <dbReference type="Proteomes" id="UP000015103"/>
    </source>
</evidence>
<accession>T1HAC3</accession>
<evidence type="ECO:0000256" key="2">
    <source>
        <dbReference type="ARBA" id="ARBA00022737"/>
    </source>
</evidence>
<protein>
    <recommendedName>
        <fullName evidence="3">RCC1-like domain-containing protein</fullName>
    </recommendedName>
</protein>
<dbReference type="SUPFAM" id="SSF50985">
    <property type="entry name" value="RCC1/BLIP-II"/>
    <property type="match status" value="1"/>
</dbReference>
<dbReference type="InParanoid" id="T1HAC3"/>
<evidence type="ECO:0000256" key="1">
    <source>
        <dbReference type="ARBA" id="ARBA00022658"/>
    </source>
</evidence>
<dbReference type="OMA" id="GWGNCRK"/>
<dbReference type="EMBL" id="ACPB03020528">
    <property type="status" value="NOT_ANNOTATED_CDS"/>
    <property type="molecule type" value="Genomic_DNA"/>
</dbReference>
<organism evidence="4 5">
    <name type="scientific">Rhodnius prolixus</name>
    <name type="common">Triatomid bug</name>
    <dbReference type="NCBI Taxonomy" id="13249"/>
    <lineage>
        <taxon>Eukaryota</taxon>
        <taxon>Metazoa</taxon>
        <taxon>Ecdysozoa</taxon>
        <taxon>Arthropoda</taxon>
        <taxon>Hexapoda</taxon>
        <taxon>Insecta</taxon>
        <taxon>Pterygota</taxon>
        <taxon>Neoptera</taxon>
        <taxon>Paraneoptera</taxon>
        <taxon>Hemiptera</taxon>
        <taxon>Heteroptera</taxon>
        <taxon>Panheteroptera</taxon>
        <taxon>Cimicomorpha</taxon>
        <taxon>Reduviidae</taxon>
        <taxon>Triatominae</taxon>
        <taxon>Rhodnius</taxon>
    </lineage>
</organism>
<name>T1HAC3_RHOPR</name>
<evidence type="ECO:0000313" key="4">
    <source>
        <dbReference type="EnsemblMetazoa" id="RPRC000978-PA"/>
    </source>
</evidence>